<evidence type="ECO:0000313" key="2">
    <source>
        <dbReference type="Proteomes" id="UP000294856"/>
    </source>
</evidence>
<dbReference type="RefSeq" id="WP_067460304.1">
    <property type="nucleotide sequence ID" value="NZ_SMFR01000013.1"/>
</dbReference>
<dbReference type="AlphaFoldDB" id="A0A4R1F8C9"/>
<comment type="caution">
    <text evidence="1">The sequence shown here is derived from an EMBL/GenBank/DDBJ whole genome shotgun (WGS) entry which is preliminary data.</text>
</comment>
<dbReference type="STRING" id="1210063.GCA_001612665_06505"/>
<keyword evidence="2" id="KW-1185">Reference proteome</keyword>
<protein>
    <submittedName>
        <fullName evidence="1">Uncharacterized protein</fullName>
    </submittedName>
</protein>
<dbReference type="EMBL" id="SMFR01000013">
    <property type="protein sequence ID" value="TCJ88118.1"/>
    <property type="molecule type" value="Genomic_DNA"/>
</dbReference>
<name>A0A4R1F8C9_9NOCA</name>
<dbReference type="Proteomes" id="UP000294856">
    <property type="component" value="Unassembled WGS sequence"/>
</dbReference>
<sequence>MPMLRLLGCGSEDSGFPALYDTDGDHLIVQGIASIDGSAVYVPRALLSWAESGMQLNAEDTETHGTVLIAGDPVDEQTLGKLLLDVGEGAVVVAKRPGTGTVSA</sequence>
<accession>A0A4R1F8C9</accession>
<gene>
    <name evidence="1" type="ORF">DFR71_6660</name>
</gene>
<proteinExistence type="predicted"/>
<dbReference type="OrthoDB" id="3577809at2"/>
<evidence type="ECO:0000313" key="1">
    <source>
        <dbReference type="EMBL" id="TCJ88118.1"/>
    </source>
</evidence>
<organism evidence="1 2">
    <name type="scientific">Nocardia alba</name>
    <dbReference type="NCBI Taxonomy" id="225051"/>
    <lineage>
        <taxon>Bacteria</taxon>
        <taxon>Bacillati</taxon>
        <taxon>Actinomycetota</taxon>
        <taxon>Actinomycetes</taxon>
        <taxon>Mycobacteriales</taxon>
        <taxon>Nocardiaceae</taxon>
        <taxon>Nocardia</taxon>
    </lineage>
</organism>
<reference evidence="1 2" key="1">
    <citation type="submission" date="2019-03" db="EMBL/GenBank/DDBJ databases">
        <title>Genomic Encyclopedia of Type Strains, Phase IV (KMG-IV): sequencing the most valuable type-strain genomes for metagenomic binning, comparative biology and taxonomic classification.</title>
        <authorList>
            <person name="Goeker M."/>
        </authorList>
    </citation>
    <scope>NUCLEOTIDE SEQUENCE [LARGE SCALE GENOMIC DNA]</scope>
    <source>
        <strain evidence="1 2">DSM 44684</strain>
    </source>
</reference>